<dbReference type="Proteomes" id="UP000076023">
    <property type="component" value="Unassembled WGS sequence"/>
</dbReference>
<dbReference type="SUPFAM" id="SSF51445">
    <property type="entry name" value="(Trans)glycosidases"/>
    <property type="match status" value="1"/>
</dbReference>
<evidence type="ECO:0000313" key="7">
    <source>
        <dbReference type="Proteomes" id="UP000076023"/>
    </source>
</evidence>
<dbReference type="GO" id="GO:0016020">
    <property type="term" value="C:membrane"/>
    <property type="evidence" value="ECO:0007669"/>
    <property type="project" value="TreeGrafter"/>
</dbReference>
<sequence>MTPRAANSSASGPALLIPPRRLRLLPGWSRGDSPVIQTPPRNPRPEAGAFEVGISPDRIELRARDAAGFLYARQALEELRTRHGDRLPAVELSDWPDFPIRGFYHDVTRGKVPTLDTLLALAERCAAHRLNHLQLYIEHTYAFREHHEVWQGASPLTAREIRQLDARCAELHIDLVPSFSTFGHFYTWIHRKFPELNELERDVSGDPFTWWDRMAHYTLDCRDPRSLDLVAGIIREVAPLFRSRYFNICCDETFDLGTGKNREAAERLGKDRLYVDFLNAIIRVVHEAGRTPMFWGDIVRDHPGLLGEIASDAVLLHWDYSRRPAETMAAKLKAARRPFCVCSGASGWNRWLPDRRTAHANIVTLARQGLTHGALGSITTDWGDCGHINCLGPTFPEIALAGASAWNARSSSLGYRTFYRRASRLLLGDDSGELALLLGQAASTAKAEWTAISRNWQPRSPNMPADWFDARTGLFCDLLKFTPRAHRSALRRLEALTLAIDRLLDSARPGDPVLTPEIRLGLHGLRLMEKLALVCHHHAGNLRRPPVDAAQLAAEFQGFDLELARVWAMRNKPSELERIREVLRSITAYLQGGRRVD</sequence>
<name>A0A146G3P9_TERSA</name>
<evidence type="ECO:0000256" key="2">
    <source>
        <dbReference type="ARBA" id="ARBA00006285"/>
    </source>
</evidence>
<dbReference type="EMBL" id="BDCO01000002">
    <property type="protein sequence ID" value="GAT32270.1"/>
    <property type="molecule type" value="Genomic_DNA"/>
</dbReference>
<comment type="caution">
    <text evidence="6">The sequence shown here is derived from an EMBL/GenBank/DDBJ whole genome shotgun (WGS) entry which is preliminary data.</text>
</comment>
<dbReference type="SUPFAM" id="SSF55545">
    <property type="entry name" value="beta-N-acetylhexosaminidase-like domain"/>
    <property type="match status" value="1"/>
</dbReference>
<feature type="domain" description="Glycoside hydrolase family 20 catalytic" evidence="5">
    <location>
        <begin position="98"/>
        <end position="323"/>
    </location>
</feature>
<keyword evidence="7" id="KW-1185">Reference proteome</keyword>
<evidence type="ECO:0000256" key="3">
    <source>
        <dbReference type="ARBA" id="ARBA00012663"/>
    </source>
</evidence>
<dbReference type="InterPro" id="IPR025705">
    <property type="entry name" value="Beta_hexosaminidase_sua/sub"/>
</dbReference>
<dbReference type="InParanoid" id="A0A146G3P9"/>
<comment type="similarity">
    <text evidence="2">Belongs to the glycosyl hydrolase 20 family.</text>
</comment>
<keyword evidence="4 6" id="KW-0378">Hydrolase</keyword>
<proteinExistence type="inferred from homology"/>
<dbReference type="InterPro" id="IPR029018">
    <property type="entry name" value="Hex-like_dom2"/>
</dbReference>
<dbReference type="GO" id="GO:0030203">
    <property type="term" value="P:glycosaminoglycan metabolic process"/>
    <property type="evidence" value="ECO:0007669"/>
    <property type="project" value="TreeGrafter"/>
</dbReference>
<dbReference type="GO" id="GO:0004563">
    <property type="term" value="F:beta-N-acetylhexosaminidase activity"/>
    <property type="evidence" value="ECO:0007669"/>
    <property type="project" value="UniProtKB-EC"/>
</dbReference>
<dbReference type="OrthoDB" id="9770248at2"/>
<evidence type="ECO:0000259" key="5">
    <source>
        <dbReference type="Pfam" id="PF00728"/>
    </source>
</evidence>
<dbReference type="PANTHER" id="PTHR22600">
    <property type="entry name" value="BETA-HEXOSAMINIDASE"/>
    <property type="match status" value="1"/>
</dbReference>
<evidence type="ECO:0000313" key="6">
    <source>
        <dbReference type="EMBL" id="GAT32270.1"/>
    </source>
</evidence>
<dbReference type="PANTHER" id="PTHR22600:SF57">
    <property type="entry name" value="BETA-N-ACETYLHEXOSAMINIDASE"/>
    <property type="match status" value="1"/>
</dbReference>
<dbReference type="AlphaFoldDB" id="A0A146G3P9"/>
<dbReference type="Gene3D" id="3.30.379.10">
    <property type="entry name" value="Chitobiase/beta-hexosaminidase domain 2-like"/>
    <property type="match status" value="1"/>
</dbReference>
<dbReference type="InterPro" id="IPR017853">
    <property type="entry name" value="GH"/>
</dbReference>
<dbReference type="EC" id="3.2.1.52" evidence="3"/>
<dbReference type="InterPro" id="IPR015883">
    <property type="entry name" value="Glyco_hydro_20_cat"/>
</dbReference>
<dbReference type="GO" id="GO:0005975">
    <property type="term" value="P:carbohydrate metabolic process"/>
    <property type="evidence" value="ECO:0007669"/>
    <property type="project" value="InterPro"/>
</dbReference>
<dbReference type="Gene3D" id="3.20.20.80">
    <property type="entry name" value="Glycosidases"/>
    <property type="match status" value="1"/>
</dbReference>
<dbReference type="Pfam" id="PF00728">
    <property type="entry name" value="Glyco_hydro_20"/>
    <property type="match status" value="1"/>
</dbReference>
<organism evidence="6 7">
    <name type="scientific">Terrimicrobium sacchariphilum</name>
    <dbReference type="NCBI Taxonomy" id="690879"/>
    <lineage>
        <taxon>Bacteria</taxon>
        <taxon>Pseudomonadati</taxon>
        <taxon>Verrucomicrobiota</taxon>
        <taxon>Terrimicrobiia</taxon>
        <taxon>Terrimicrobiales</taxon>
        <taxon>Terrimicrobiaceae</taxon>
        <taxon>Terrimicrobium</taxon>
    </lineage>
</organism>
<reference evidence="7" key="1">
    <citation type="journal article" date="2017" name="Genome Announc.">
        <title>Draft Genome Sequence of Terrimicrobium sacchariphilum NM-5T, a Facultative Anaerobic Soil Bacterium of the Class Spartobacteria.</title>
        <authorList>
            <person name="Qiu Y.L."/>
            <person name="Tourlousse D.M."/>
            <person name="Matsuura N."/>
            <person name="Ohashi A."/>
            <person name="Sekiguchi Y."/>
        </authorList>
    </citation>
    <scope>NUCLEOTIDE SEQUENCE [LARGE SCALE GENOMIC DNA]</scope>
    <source>
        <strain evidence="7">NM-5</strain>
    </source>
</reference>
<dbReference type="RefSeq" id="WP_075078112.1">
    <property type="nucleotide sequence ID" value="NZ_BDCO01000002.1"/>
</dbReference>
<dbReference type="PRINTS" id="PR00738">
    <property type="entry name" value="GLHYDRLASE20"/>
</dbReference>
<evidence type="ECO:0000256" key="4">
    <source>
        <dbReference type="ARBA" id="ARBA00022801"/>
    </source>
</evidence>
<gene>
    <name evidence="6" type="ORF">TSACC_2668</name>
</gene>
<comment type="catalytic activity">
    <reaction evidence="1">
        <text>Hydrolysis of terminal non-reducing N-acetyl-D-hexosamine residues in N-acetyl-beta-D-hexosaminides.</text>
        <dbReference type="EC" id="3.2.1.52"/>
    </reaction>
</comment>
<protein>
    <recommendedName>
        <fullName evidence="3">beta-N-acetylhexosaminidase</fullName>
        <ecNumber evidence="3">3.2.1.52</ecNumber>
    </recommendedName>
</protein>
<evidence type="ECO:0000256" key="1">
    <source>
        <dbReference type="ARBA" id="ARBA00001231"/>
    </source>
</evidence>
<dbReference type="STRING" id="690879.TSACC_2668"/>
<accession>A0A146G3P9</accession>